<reference evidence="1 2" key="1">
    <citation type="submission" date="2016-11" db="EMBL/GenBank/DDBJ databases">
        <title>Mixed transmission modes and dynamic genome evolution in an obligate animal-bacterial symbiosis.</title>
        <authorList>
            <person name="Russell S.L."/>
            <person name="Corbett-Detig R.B."/>
            <person name="Cavanaugh C.M."/>
        </authorList>
    </citation>
    <scope>NUCLEOTIDE SEQUENCE [LARGE SCALE GENOMIC DNA]</scope>
    <source>
        <strain evidence="1">Sp-SM6</strain>
    </source>
</reference>
<name>A0A1T2L0L1_9GAMM</name>
<organism evidence="1 2">
    <name type="scientific">Solemya elarraichensis gill symbiont</name>
    <dbReference type="NCBI Taxonomy" id="1918949"/>
    <lineage>
        <taxon>Bacteria</taxon>
        <taxon>Pseudomonadati</taxon>
        <taxon>Pseudomonadota</taxon>
        <taxon>Gammaproteobacteria</taxon>
        <taxon>sulfur-oxidizing symbionts</taxon>
    </lineage>
</organism>
<proteinExistence type="predicted"/>
<dbReference type="InterPro" id="IPR008713">
    <property type="entry name" value="Phage_lambda_NinG"/>
</dbReference>
<protein>
    <recommendedName>
        <fullName evidence="3">Protein NinG</fullName>
    </recommendedName>
</protein>
<sequence>MGNRSRGAANTARGRRPLRVCKVCRTKFDNQVNPQQIVCSPKCGIAYVRQAKEKEWRKEKKRRLEKIKTRSEYLAETQKAFNAYIRFRDAGQGCISCGNKAAVQYHAGHYRTVKAVSALRFDEDNVHMQCSQCNCHDSGNICEYRIRLRRKIGDWRLERIENDRRTLNCTKEEVIEIRDFYRA</sequence>
<dbReference type="EMBL" id="MPRK01000167">
    <property type="protein sequence ID" value="OOZ38612.1"/>
    <property type="molecule type" value="Genomic_DNA"/>
</dbReference>
<gene>
    <name evidence="1" type="ORF">BOW52_08275</name>
</gene>
<evidence type="ECO:0000313" key="2">
    <source>
        <dbReference type="Proteomes" id="UP000190198"/>
    </source>
</evidence>
<evidence type="ECO:0000313" key="1">
    <source>
        <dbReference type="EMBL" id="OOZ38612.1"/>
    </source>
</evidence>
<accession>A0A1T2L0L1</accession>
<evidence type="ECO:0008006" key="3">
    <source>
        <dbReference type="Google" id="ProtNLM"/>
    </source>
</evidence>
<dbReference type="Pfam" id="PF05766">
    <property type="entry name" value="NinG"/>
    <property type="match status" value="1"/>
</dbReference>
<dbReference type="OrthoDB" id="5741553at2"/>
<dbReference type="Proteomes" id="UP000190198">
    <property type="component" value="Unassembled WGS sequence"/>
</dbReference>
<comment type="caution">
    <text evidence="1">The sequence shown here is derived from an EMBL/GenBank/DDBJ whole genome shotgun (WGS) entry which is preliminary data.</text>
</comment>
<keyword evidence="2" id="KW-1185">Reference proteome</keyword>
<dbReference type="AlphaFoldDB" id="A0A1T2L0L1"/>